<dbReference type="Pfam" id="PF00535">
    <property type="entry name" value="Glycos_transf_2"/>
    <property type="match status" value="1"/>
</dbReference>
<accession>A0A1T4LP36</accession>
<feature type="domain" description="Glycosyltransferase 2-like" evidence="1">
    <location>
        <begin position="8"/>
        <end position="120"/>
    </location>
</feature>
<dbReference type="OrthoDB" id="5393620at2"/>
<protein>
    <submittedName>
        <fullName evidence="2">Glycosyl transferase family 2</fullName>
    </submittedName>
</protein>
<dbReference type="Proteomes" id="UP000190102">
    <property type="component" value="Unassembled WGS sequence"/>
</dbReference>
<name>A0A1T4LP36_9BACT</name>
<organism evidence="2 3">
    <name type="scientific">Trichlorobacter thiogenes</name>
    <dbReference type="NCBI Taxonomy" id="115783"/>
    <lineage>
        <taxon>Bacteria</taxon>
        <taxon>Pseudomonadati</taxon>
        <taxon>Thermodesulfobacteriota</taxon>
        <taxon>Desulfuromonadia</taxon>
        <taxon>Geobacterales</taxon>
        <taxon>Geobacteraceae</taxon>
        <taxon>Trichlorobacter</taxon>
    </lineage>
</organism>
<dbReference type="PANTHER" id="PTHR43179">
    <property type="entry name" value="RHAMNOSYLTRANSFERASE WBBL"/>
    <property type="match status" value="1"/>
</dbReference>
<dbReference type="EMBL" id="FUWR01000003">
    <property type="protein sequence ID" value="SJZ56386.1"/>
    <property type="molecule type" value="Genomic_DNA"/>
</dbReference>
<evidence type="ECO:0000313" key="2">
    <source>
        <dbReference type="EMBL" id="SJZ56386.1"/>
    </source>
</evidence>
<reference evidence="3" key="1">
    <citation type="submission" date="2017-02" db="EMBL/GenBank/DDBJ databases">
        <authorList>
            <person name="Varghese N."/>
            <person name="Submissions S."/>
        </authorList>
    </citation>
    <scope>NUCLEOTIDE SEQUENCE [LARGE SCALE GENOMIC DNA]</scope>
    <source>
        <strain evidence="3">ATCC BAA-34</strain>
    </source>
</reference>
<dbReference type="PANTHER" id="PTHR43179:SF7">
    <property type="entry name" value="RHAMNOSYLTRANSFERASE WBBL"/>
    <property type="match status" value="1"/>
</dbReference>
<gene>
    <name evidence="2" type="ORF">SAMN02745119_00982</name>
</gene>
<dbReference type="RefSeq" id="WP_078789261.1">
    <property type="nucleotide sequence ID" value="NZ_FUWR01000003.1"/>
</dbReference>
<evidence type="ECO:0000313" key="3">
    <source>
        <dbReference type="Proteomes" id="UP000190102"/>
    </source>
</evidence>
<dbReference type="GO" id="GO:0016740">
    <property type="term" value="F:transferase activity"/>
    <property type="evidence" value="ECO:0007669"/>
    <property type="project" value="UniProtKB-KW"/>
</dbReference>
<evidence type="ECO:0000259" key="1">
    <source>
        <dbReference type="Pfam" id="PF00535"/>
    </source>
</evidence>
<dbReference type="STRING" id="115783.SAMN02745119_00982"/>
<dbReference type="AlphaFoldDB" id="A0A1T4LP36"/>
<proteinExistence type="predicted"/>
<sequence>MTAPTLDIIVPVWNHPTEARACLVSILDCAETARLIIINNGCDRATELMLEEFSDHLGDRAIYMTMERNIGFVPAVNRALNRSDADWAIIVRPTGTLTAECYQQILEATAKEQAGIITPHCPSEHPLPARLLKSDCSCLETCEISFALLALSHAMRTSIGLFDEDMDGGTWCLQDYRHRADAHGFRTYLLPKVAALGEPITIFGSRERRRMMDEAAISTFRQRWGTQQQVALYLPKETDDHKLQETLELLHAAARHGHRLDLFLHRRQYMQALQNGAACLHSGITLHRLPLLTPLKNLARSMEKLKLQNPQLQPVCGLDGIPFPGYDNALPTTLLQQLAKP</sequence>
<keyword evidence="3" id="KW-1185">Reference proteome</keyword>
<dbReference type="Gene3D" id="3.90.550.10">
    <property type="entry name" value="Spore Coat Polysaccharide Biosynthesis Protein SpsA, Chain A"/>
    <property type="match status" value="1"/>
</dbReference>
<dbReference type="SUPFAM" id="SSF53448">
    <property type="entry name" value="Nucleotide-diphospho-sugar transferases"/>
    <property type="match status" value="1"/>
</dbReference>
<dbReference type="InterPro" id="IPR029044">
    <property type="entry name" value="Nucleotide-diphossugar_trans"/>
</dbReference>
<dbReference type="InterPro" id="IPR001173">
    <property type="entry name" value="Glyco_trans_2-like"/>
</dbReference>
<keyword evidence="2" id="KW-0808">Transferase</keyword>